<keyword evidence="7" id="KW-1185">Reference proteome</keyword>
<dbReference type="Pfam" id="PF14525">
    <property type="entry name" value="AraC_binding_2"/>
    <property type="match status" value="1"/>
</dbReference>
<name>A0A9X1SF29_9MICC</name>
<dbReference type="Gene3D" id="1.10.10.60">
    <property type="entry name" value="Homeodomain-like"/>
    <property type="match status" value="1"/>
</dbReference>
<accession>A0A9X1SF29</accession>
<dbReference type="PANTHER" id="PTHR46796:SF6">
    <property type="entry name" value="ARAC SUBFAMILY"/>
    <property type="match status" value="1"/>
</dbReference>
<feature type="domain" description="HTH araC/xylS-type" evidence="5">
    <location>
        <begin position="217"/>
        <end position="318"/>
    </location>
</feature>
<dbReference type="Proteomes" id="UP001139158">
    <property type="component" value="Unassembled WGS sequence"/>
</dbReference>
<dbReference type="PROSITE" id="PS01124">
    <property type="entry name" value="HTH_ARAC_FAMILY_2"/>
    <property type="match status" value="1"/>
</dbReference>
<keyword evidence="1" id="KW-0805">Transcription regulation</keyword>
<evidence type="ECO:0000256" key="2">
    <source>
        <dbReference type="ARBA" id="ARBA00023125"/>
    </source>
</evidence>
<comment type="caution">
    <text evidence="6">The sequence shown here is derived from an EMBL/GenBank/DDBJ whole genome shotgun (WGS) entry which is preliminary data.</text>
</comment>
<dbReference type="SUPFAM" id="SSF46689">
    <property type="entry name" value="Homeodomain-like"/>
    <property type="match status" value="1"/>
</dbReference>
<keyword evidence="2" id="KW-0238">DNA-binding</keyword>
<dbReference type="RefSeq" id="WP_227896092.1">
    <property type="nucleotide sequence ID" value="NZ_CP099466.1"/>
</dbReference>
<dbReference type="InterPro" id="IPR009057">
    <property type="entry name" value="Homeodomain-like_sf"/>
</dbReference>
<gene>
    <name evidence="6" type="ORF">LJ757_10390</name>
</gene>
<protein>
    <submittedName>
        <fullName evidence="6">Helix-turn-helix domain-containing protein</fullName>
    </submittedName>
</protein>
<dbReference type="AlphaFoldDB" id="A0A9X1SF29"/>
<keyword evidence="3" id="KW-0010">Activator</keyword>
<reference evidence="6" key="1">
    <citation type="submission" date="2021-10" db="EMBL/GenBank/DDBJ databases">
        <title>Novel species in genus Arthrobacter.</title>
        <authorList>
            <person name="Liu Y."/>
        </authorList>
    </citation>
    <scope>NUCLEOTIDE SEQUENCE</scope>
    <source>
        <strain evidence="6">Zg-Y453</strain>
    </source>
</reference>
<proteinExistence type="predicted"/>
<evidence type="ECO:0000313" key="6">
    <source>
        <dbReference type="EMBL" id="MCC3298214.1"/>
    </source>
</evidence>
<evidence type="ECO:0000259" key="5">
    <source>
        <dbReference type="PROSITE" id="PS01124"/>
    </source>
</evidence>
<dbReference type="GO" id="GO:0003700">
    <property type="term" value="F:DNA-binding transcription factor activity"/>
    <property type="evidence" value="ECO:0007669"/>
    <property type="project" value="InterPro"/>
</dbReference>
<sequence>MAQAVKAAAPDTAHASSFPEWKKIVSDSFVPLEASPVHPGDTVFSGRLTGRRLRELAIVQVDAMAHCVERTPELINGADGGFYKLSLQLSGRGILLQDGREAVLEPGDLAIYDTGTPYTLSFDKQFTTLVLMFPKQLLGLAPEDMAEMTAVRLGRGHRLGRAVVPFLTQIGRMLPELDGPIGHRLAMNTVDLLSTLLADEAHALPDTEAGGQERLLRRVQHFIDGQLANPDLSPGYIAAAHFMSVRSLHKLFEDSGTTAAAWIRARRLDGARRDLADPLQADVPVGAIGARWGLPDPAHFSRVFRAAYGQSPSAYRSGR</sequence>
<evidence type="ECO:0000256" key="4">
    <source>
        <dbReference type="ARBA" id="ARBA00023163"/>
    </source>
</evidence>
<dbReference type="InterPro" id="IPR018060">
    <property type="entry name" value="HTH_AraC"/>
</dbReference>
<dbReference type="InterPro" id="IPR035418">
    <property type="entry name" value="AraC-bd_2"/>
</dbReference>
<organism evidence="6 7">
    <name type="scientific">Arthrobacter caoxuetaonis</name>
    <dbReference type="NCBI Taxonomy" id="2886935"/>
    <lineage>
        <taxon>Bacteria</taxon>
        <taxon>Bacillati</taxon>
        <taxon>Actinomycetota</taxon>
        <taxon>Actinomycetes</taxon>
        <taxon>Micrococcales</taxon>
        <taxon>Micrococcaceae</taxon>
        <taxon>Arthrobacter</taxon>
    </lineage>
</organism>
<evidence type="ECO:0000256" key="3">
    <source>
        <dbReference type="ARBA" id="ARBA00023159"/>
    </source>
</evidence>
<dbReference type="SMART" id="SM00342">
    <property type="entry name" value="HTH_ARAC"/>
    <property type="match status" value="1"/>
</dbReference>
<dbReference type="InterPro" id="IPR050204">
    <property type="entry name" value="AraC_XylS_family_regulators"/>
</dbReference>
<dbReference type="EMBL" id="JAJFZV010000010">
    <property type="protein sequence ID" value="MCC3298214.1"/>
    <property type="molecule type" value="Genomic_DNA"/>
</dbReference>
<evidence type="ECO:0000313" key="7">
    <source>
        <dbReference type="Proteomes" id="UP001139158"/>
    </source>
</evidence>
<dbReference type="PANTHER" id="PTHR46796">
    <property type="entry name" value="HTH-TYPE TRANSCRIPTIONAL ACTIVATOR RHAS-RELATED"/>
    <property type="match status" value="1"/>
</dbReference>
<dbReference type="Pfam" id="PF12833">
    <property type="entry name" value="HTH_18"/>
    <property type="match status" value="1"/>
</dbReference>
<dbReference type="GO" id="GO:0043565">
    <property type="term" value="F:sequence-specific DNA binding"/>
    <property type="evidence" value="ECO:0007669"/>
    <property type="project" value="InterPro"/>
</dbReference>
<keyword evidence="4" id="KW-0804">Transcription</keyword>
<dbReference type="InterPro" id="IPR037923">
    <property type="entry name" value="HTH-like"/>
</dbReference>
<dbReference type="SUPFAM" id="SSF51215">
    <property type="entry name" value="Regulatory protein AraC"/>
    <property type="match status" value="1"/>
</dbReference>
<evidence type="ECO:0000256" key="1">
    <source>
        <dbReference type="ARBA" id="ARBA00023015"/>
    </source>
</evidence>
<dbReference type="InterPro" id="IPR018062">
    <property type="entry name" value="HTH_AraC-typ_CS"/>
</dbReference>
<dbReference type="PROSITE" id="PS00041">
    <property type="entry name" value="HTH_ARAC_FAMILY_1"/>
    <property type="match status" value="1"/>
</dbReference>